<dbReference type="PATRIC" id="fig|29540.5.peg.1714"/>
<evidence type="ECO:0000313" key="1">
    <source>
        <dbReference type="EMBL" id="ELZ02675.1"/>
    </source>
</evidence>
<protein>
    <submittedName>
        <fullName evidence="1">Uncharacterized protein</fullName>
    </submittedName>
</protein>
<organism evidence="1 2">
    <name type="scientific">Natrialba asiatica (strain ATCC 700177 / DSM 12278 / JCM 9576 / FERM P-10747 / NBRC 102637 / 172P1)</name>
    <dbReference type="NCBI Taxonomy" id="29540"/>
    <lineage>
        <taxon>Archaea</taxon>
        <taxon>Methanobacteriati</taxon>
        <taxon>Methanobacteriota</taxon>
        <taxon>Stenosarchaea group</taxon>
        <taxon>Halobacteria</taxon>
        <taxon>Halobacteriales</taxon>
        <taxon>Natrialbaceae</taxon>
        <taxon>Natrialba</taxon>
    </lineage>
</organism>
<reference evidence="1 2" key="1">
    <citation type="journal article" date="2014" name="PLoS Genet.">
        <title>Phylogenetically driven sequencing of extremely halophilic archaea reveals strategies for static and dynamic osmo-response.</title>
        <authorList>
            <person name="Becker E.A."/>
            <person name="Seitzer P.M."/>
            <person name="Tritt A."/>
            <person name="Larsen D."/>
            <person name="Krusor M."/>
            <person name="Yao A.I."/>
            <person name="Wu D."/>
            <person name="Madern D."/>
            <person name="Eisen J.A."/>
            <person name="Darling A.E."/>
            <person name="Facciotti M.T."/>
        </authorList>
    </citation>
    <scope>NUCLEOTIDE SEQUENCE [LARGE SCALE GENOMIC DNA]</scope>
    <source>
        <strain evidence="1 2">DSM 12278</strain>
    </source>
</reference>
<dbReference type="AlphaFoldDB" id="M0AVV4"/>
<evidence type="ECO:0000313" key="2">
    <source>
        <dbReference type="Proteomes" id="UP000011554"/>
    </source>
</evidence>
<dbReference type="RefSeq" id="WP_006108713.1">
    <property type="nucleotide sequence ID" value="NZ_AOIO01000021.1"/>
</dbReference>
<sequence length="106" mass="11607">MLVQSFACSEHVELETAINGTECRSEASTVALPSEGPLIATLWTTEFTVDEENPTALTVGARPPDRDIRNLCHCNECSLYLHELLLGLRQPLGGRSSRMLLTLTPP</sequence>
<gene>
    <name evidence="1" type="ORF">C481_08406</name>
</gene>
<keyword evidence="2" id="KW-1185">Reference proteome</keyword>
<accession>M0AVV4</accession>
<name>M0AVV4_NATA1</name>
<dbReference type="Proteomes" id="UP000011554">
    <property type="component" value="Unassembled WGS sequence"/>
</dbReference>
<comment type="caution">
    <text evidence="1">The sequence shown here is derived from an EMBL/GenBank/DDBJ whole genome shotgun (WGS) entry which is preliminary data.</text>
</comment>
<dbReference type="EMBL" id="AOIO01000021">
    <property type="protein sequence ID" value="ELZ02675.1"/>
    <property type="molecule type" value="Genomic_DNA"/>
</dbReference>
<proteinExistence type="predicted"/>